<evidence type="ECO:0000256" key="17">
    <source>
        <dbReference type="ARBA" id="ARBA00031313"/>
    </source>
</evidence>
<feature type="signal peptide" evidence="24">
    <location>
        <begin position="1"/>
        <end position="28"/>
    </location>
</feature>
<gene>
    <name evidence="25" type="ORF">SKAU_G00069060</name>
</gene>
<evidence type="ECO:0000256" key="6">
    <source>
        <dbReference type="ARBA" id="ARBA00012666"/>
    </source>
</evidence>
<keyword evidence="26" id="KW-1185">Reference proteome</keyword>
<evidence type="ECO:0000256" key="7">
    <source>
        <dbReference type="ARBA" id="ARBA00014027"/>
    </source>
</evidence>
<comment type="cofactor">
    <cofactor evidence="2">
        <name>FAD</name>
        <dbReference type="ChEBI" id="CHEBI:57692"/>
    </cofactor>
</comment>
<keyword evidence="15" id="KW-0170">Cobalt</keyword>
<dbReference type="PANTHER" id="PTHR31457:SF2">
    <property type="entry name" value="CYANOCOBALAMIN REDUCTASE _ ALKYLCOBALAMIN DEALKYLASE"/>
    <property type="match status" value="1"/>
</dbReference>
<reference evidence="25" key="1">
    <citation type="journal article" date="2023" name="Science">
        <title>Genome structures resolve the early diversification of teleost fishes.</title>
        <authorList>
            <person name="Parey E."/>
            <person name="Louis A."/>
            <person name="Montfort J."/>
            <person name="Bouchez O."/>
            <person name="Roques C."/>
            <person name="Iampietro C."/>
            <person name="Lluch J."/>
            <person name="Castinel A."/>
            <person name="Donnadieu C."/>
            <person name="Desvignes T."/>
            <person name="Floi Bucao C."/>
            <person name="Jouanno E."/>
            <person name="Wen M."/>
            <person name="Mejri S."/>
            <person name="Dirks R."/>
            <person name="Jansen H."/>
            <person name="Henkel C."/>
            <person name="Chen W.J."/>
            <person name="Zahm M."/>
            <person name="Cabau C."/>
            <person name="Klopp C."/>
            <person name="Thompson A.W."/>
            <person name="Robinson-Rechavi M."/>
            <person name="Braasch I."/>
            <person name="Lecointre G."/>
            <person name="Bobe J."/>
            <person name="Postlethwait J.H."/>
            <person name="Berthelot C."/>
            <person name="Roest Crollius H."/>
            <person name="Guiguen Y."/>
        </authorList>
    </citation>
    <scope>NUCLEOTIDE SEQUENCE</scope>
    <source>
        <strain evidence="25">WJC10195</strain>
    </source>
</reference>
<evidence type="ECO:0000256" key="23">
    <source>
        <dbReference type="ARBA" id="ARBA00049505"/>
    </source>
</evidence>
<proteinExistence type="inferred from homology"/>
<dbReference type="Pfam" id="PF16690">
    <property type="entry name" value="MMACHC"/>
    <property type="match status" value="1"/>
</dbReference>
<keyword evidence="11" id="KW-0288">FMN</keyword>
<dbReference type="GO" id="GO:0033787">
    <property type="term" value="F:cyanocobalamin reductase (cyanide-eliminating) (NADP+) activity"/>
    <property type="evidence" value="ECO:0007669"/>
    <property type="project" value="UniProtKB-EC"/>
</dbReference>
<comment type="catalytic activity">
    <reaction evidence="20">
        <text>apo-[alkylcobalamin reductase] + methylcob(III)alamin + glutathione = S-methyl glutathione + cob(I)alamin-[alkylcobalamin reductase] + H(+)</text>
        <dbReference type="Rhea" id="RHEA:63132"/>
        <dbReference type="Rhea" id="RHEA-COMP:14730"/>
        <dbReference type="Rhea" id="RHEA-COMP:14731"/>
        <dbReference type="ChEBI" id="CHEBI:15378"/>
        <dbReference type="ChEBI" id="CHEBI:28115"/>
        <dbReference type="ChEBI" id="CHEBI:57925"/>
        <dbReference type="ChEBI" id="CHEBI:60488"/>
        <dbReference type="ChEBI" id="CHEBI:83228"/>
        <dbReference type="ChEBI" id="CHEBI:141467"/>
        <dbReference type="EC" id="2.5.1.151"/>
    </reaction>
    <physiologicalReaction direction="left-to-right" evidence="20">
        <dbReference type="Rhea" id="RHEA:63133"/>
    </physiologicalReaction>
</comment>
<keyword evidence="9" id="KW-0846">Cobalamin</keyword>
<dbReference type="GO" id="GO:0071949">
    <property type="term" value="F:FAD binding"/>
    <property type="evidence" value="ECO:0007669"/>
    <property type="project" value="TreeGrafter"/>
</dbReference>
<comment type="catalytic activity">
    <reaction evidence="21">
        <text>2 cob(II)alamin-[cyanocobalamin reductase] + 2 hydrogen cyanide + NADP(+) = 2 cyanocob(III)alamin + 2 apo-[cyanocobalamin reductase] + NADPH + H(+)</text>
        <dbReference type="Rhea" id="RHEA:16113"/>
        <dbReference type="Rhea" id="RHEA-COMP:14717"/>
        <dbReference type="Rhea" id="RHEA-COMP:14718"/>
        <dbReference type="ChEBI" id="CHEBI:15378"/>
        <dbReference type="ChEBI" id="CHEBI:16304"/>
        <dbReference type="ChEBI" id="CHEBI:17439"/>
        <dbReference type="ChEBI" id="CHEBI:18407"/>
        <dbReference type="ChEBI" id="CHEBI:57783"/>
        <dbReference type="ChEBI" id="CHEBI:58349"/>
        <dbReference type="ChEBI" id="CHEBI:83228"/>
        <dbReference type="EC" id="1.16.1.6"/>
    </reaction>
    <physiologicalReaction direction="right-to-left" evidence="21">
        <dbReference type="Rhea" id="RHEA:16115"/>
    </physiologicalReaction>
</comment>
<dbReference type="Proteomes" id="UP001152622">
    <property type="component" value="Chromosome 2"/>
</dbReference>
<dbReference type="OrthoDB" id="409189at2759"/>
<keyword evidence="10" id="KW-0285">Flavoprotein</keyword>
<evidence type="ECO:0000256" key="19">
    <source>
        <dbReference type="ARBA" id="ARBA00032650"/>
    </source>
</evidence>
<dbReference type="AlphaFoldDB" id="A0A9Q1G7B5"/>
<evidence type="ECO:0000256" key="20">
    <source>
        <dbReference type="ARBA" id="ARBA00047294"/>
    </source>
</evidence>
<dbReference type="EMBL" id="JAINUF010000002">
    <property type="protein sequence ID" value="KAJ8376326.1"/>
    <property type="molecule type" value="Genomic_DNA"/>
</dbReference>
<comment type="similarity">
    <text evidence="4">Belongs to the MMACHC family.</text>
</comment>
<evidence type="ECO:0000256" key="4">
    <source>
        <dbReference type="ARBA" id="ARBA00007762"/>
    </source>
</evidence>
<comment type="catalytic activity">
    <reaction evidence="22">
        <text>apo-[alkylcobalamin reductase] + adenosylcob(III)alamin + glutathione = S-adenosylglutathione + cob(I)alamin-[alkylcobalamin reductase] + H(+)</text>
        <dbReference type="Rhea" id="RHEA:63136"/>
        <dbReference type="Rhea" id="RHEA-COMP:14730"/>
        <dbReference type="Rhea" id="RHEA-COMP:14731"/>
        <dbReference type="ChEBI" id="CHEBI:15378"/>
        <dbReference type="ChEBI" id="CHEBI:18408"/>
        <dbReference type="ChEBI" id="CHEBI:57925"/>
        <dbReference type="ChEBI" id="CHEBI:60488"/>
        <dbReference type="ChEBI" id="CHEBI:83228"/>
        <dbReference type="ChEBI" id="CHEBI:146184"/>
        <dbReference type="EC" id="2.5.1.151"/>
    </reaction>
    <physiologicalReaction direction="left-to-right" evidence="22">
        <dbReference type="Rhea" id="RHEA:63137"/>
    </physiologicalReaction>
</comment>
<sequence>MQCSKHVQVSWLVLVVTWRMEIVQSALCDTLTPLGFEVYPFKIGWYNAVLSSSLRLPYSEDTLAVVVLSTPSMFERVFRPFLKSGSCVGVNDPIDQCIRHCITSCVSQCFPDQEVNISYDYEMLPSRKPKFLAQTAAHVAGAAYYYQRKDITVDYWGEKKMFGVCIHPKLGGWFAIRALLVFPGVVVGEELQQRPPPDCVPSQESRVELLERFNLCWQDGTYRDIFPPAERYSQEQQTYFSTPPGQRMALLRQWGLFSVAGNGTKAKEPRSEGGNTES</sequence>
<dbReference type="PANTHER" id="PTHR31457">
    <property type="entry name" value="METHYLMALONIC ACIDURIA AND HOMOCYSTINURIA TYPE C PROTEIN"/>
    <property type="match status" value="1"/>
</dbReference>
<dbReference type="EC" id="2.5.1.151" evidence="5"/>
<evidence type="ECO:0000256" key="12">
    <source>
        <dbReference type="ARBA" id="ARBA00022827"/>
    </source>
</evidence>
<evidence type="ECO:0000256" key="9">
    <source>
        <dbReference type="ARBA" id="ARBA00022628"/>
    </source>
</evidence>
<evidence type="ECO:0000256" key="13">
    <source>
        <dbReference type="ARBA" id="ARBA00022857"/>
    </source>
</evidence>
<comment type="caution">
    <text evidence="25">The sequence shown here is derived from an EMBL/GenBank/DDBJ whole genome shotgun (WGS) entry which is preliminary data.</text>
</comment>
<protein>
    <recommendedName>
        <fullName evidence="7">Cyanocobalamin reductase / alkylcobalamin dealkylase</fullName>
        <ecNumber evidence="6">1.16.1.6</ecNumber>
        <ecNumber evidence="5">2.5.1.151</ecNumber>
    </recommendedName>
    <alternativeName>
        <fullName evidence="19">Alkylcobalamin:glutathione S-alkyltransferase</fullName>
    </alternativeName>
    <alternativeName>
        <fullName evidence="18">CblC</fullName>
    </alternativeName>
    <alternativeName>
        <fullName evidence="17">Cyanocobalamin reductase (cyanide-eliminating)</fullName>
    </alternativeName>
    <alternativeName>
        <fullName evidence="16">Methylmalonic aciduria and homocystinuria type C protein</fullName>
    </alternativeName>
</protein>
<dbReference type="CDD" id="cd12959">
    <property type="entry name" value="MMACHC-like"/>
    <property type="match status" value="1"/>
</dbReference>
<dbReference type="EC" id="1.16.1.6" evidence="6"/>
<organism evidence="25 26">
    <name type="scientific">Synaphobranchus kaupii</name>
    <name type="common">Kaup's arrowtooth eel</name>
    <dbReference type="NCBI Taxonomy" id="118154"/>
    <lineage>
        <taxon>Eukaryota</taxon>
        <taxon>Metazoa</taxon>
        <taxon>Chordata</taxon>
        <taxon>Craniata</taxon>
        <taxon>Vertebrata</taxon>
        <taxon>Euteleostomi</taxon>
        <taxon>Actinopterygii</taxon>
        <taxon>Neopterygii</taxon>
        <taxon>Teleostei</taxon>
        <taxon>Anguilliformes</taxon>
        <taxon>Synaphobranchidae</taxon>
        <taxon>Synaphobranchus</taxon>
    </lineage>
</organism>
<keyword evidence="8" id="KW-0963">Cytoplasm</keyword>
<dbReference type="InterPro" id="IPR032037">
    <property type="entry name" value="MMACHC"/>
</dbReference>
<evidence type="ECO:0000256" key="3">
    <source>
        <dbReference type="ARBA" id="ARBA00004496"/>
    </source>
</evidence>
<evidence type="ECO:0000313" key="26">
    <source>
        <dbReference type="Proteomes" id="UP001152622"/>
    </source>
</evidence>
<comment type="subcellular location">
    <subcellularLocation>
        <location evidence="3">Cytoplasm</location>
    </subcellularLocation>
</comment>
<keyword evidence="24" id="KW-0732">Signal</keyword>
<comment type="catalytic activity">
    <reaction evidence="23">
        <text>apo-[alkylcobalamin reductase] + an R-cob(III)alamin + glutathione = cob(I)alamin-[alkylcobalamin reductase] + an S-substituted glutathione + H(+)</text>
        <dbReference type="Rhea" id="RHEA:40719"/>
        <dbReference type="Rhea" id="RHEA-COMP:14730"/>
        <dbReference type="Rhea" id="RHEA-COMP:14731"/>
        <dbReference type="ChEBI" id="CHEBI:15378"/>
        <dbReference type="ChEBI" id="CHEBI:57925"/>
        <dbReference type="ChEBI" id="CHEBI:60488"/>
        <dbReference type="ChEBI" id="CHEBI:83228"/>
        <dbReference type="ChEBI" id="CHEBI:90779"/>
        <dbReference type="ChEBI" id="CHEBI:140785"/>
        <dbReference type="EC" id="2.5.1.151"/>
    </reaction>
    <physiologicalReaction direction="left-to-right" evidence="23">
        <dbReference type="Rhea" id="RHEA:40720"/>
    </physiologicalReaction>
</comment>
<dbReference type="GO" id="GO:0032451">
    <property type="term" value="F:demethylase activity"/>
    <property type="evidence" value="ECO:0007669"/>
    <property type="project" value="TreeGrafter"/>
</dbReference>
<feature type="chain" id="PRO_5040184198" description="Cyanocobalamin reductase / alkylcobalamin dealkylase" evidence="24">
    <location>
        <begin position="29"/>
        <end position="278"/>
    </location>
</feature>
<evidence type="ECO:0000256" key="10">
    <source>
        <dbReference type="ARBA" id="ARBA00022630"/>
    </source>
</evidence>
<evidence type="ECO:0000256" key="5">
    <source>
        <dbReference type="ARBA" id="ARBA00012308"/>
    </source>
</evidence>
<evidence type="ECO:0000256" key="24">
    <source>
        <dbReference type="SAM" id="SignalP"/>
    </source>
</evidence>
<dbReference type="GO" id="GO:0031419">
    <property type="term" value="F:cobalamin binding"/>
    <property type="evidence" value="ECO:0007669"/>
    <property type="project" value="UniProtKB-KW"/>
</dbReference>
<evidence type="ECO:0000256" key="8">
    <source>
        <dbReference type="ARBA" id="ARBA00022490"/>
    </source>
</evidence>
<evidence type="ECO:0000256" key="22">
    <source>
        <dbReference type="ARBA" id="ARBA00048537"/>
    </source>
</evidence>
<dbReference type="GO" id="GO:0009235">
    <property type="term" value="P:cobalamin metabolic process"/>
    <property type="evidence" value="ECO:0007669"/>
    <property type="project" value="TreeGrafter"/>
</dbReference>
<evidence type="ECO:0000256" key="16">
    <source>
        <dbReference type="ARBA" id="ARBA00031056"/>
    </source>
</evidence>
<evidence type="ECO:0000313" key="25">
    <source>
        <dbReference type="EMBL" id="KAJ8376326.1"/>
    </source>
</evidence>
<evidence type="ECO:0000256" key="15">
    <source>
        <dbReference type="ARBA" id="ARBA00023285"/>
    </source>
</evidence>
<evidence type="ECO:0000256" key="21">
    <source>
        <dbReference type="ARBA" id="ARBA00047958"/>
    </source>
</evidence>
<keyword evidence="12" id="KW-0274">FAD</keyword>
<evidence type="ECO:0000256" key="11">
    <source>
        <dbReference type="ARBA" id="ARBA00022643"/>
    </source>
</evidence>
<name>A0A9Q1G7B5_SYNKA</name>
<dbReference type="GO" id="GO:0005737">
    <property type="term" value="C:cytoplasm"/>
    <property type="evidence" value="ECO:0007669"/>
    <property type="project" value="UniProtKB-SubCell"/>
</dbReference>
<evidence type="ECO:0000256" key="1">
    <source>
        <dbReference type="ARBA" id="ARBA00001917"/>
    </source>
</evidence>
<keyword evidence="14" id="KW-0560">Oxidoreductase</keyword>
<keyword evidence="13" id="KW-0521">NADP</keyword>
<evidence type="ECO:0000256" key="2">
    <source>
        <dbReference type="ARBA" id="ARBA00001974"/>
    </source>
</evidence>
<evidence type="ECO:0000256" key="18">
    <source>
        <dbReference type="ARBA" id="ARBA00031815"/>
    </source>
</evidence>
<accession>A0A9Q1G7B5</accession>
<evidence type="ECO:0000256" key="14">
    <source>
        <dbReference type="ARBA" id="ARBA00023002"/>
    </source>
</evidence>
<comment type="cofactor">
    <cofactor evidence="1">
        <name>FMN</name>
        <dbReference type="ChEBI" id="CHEBI:58210"/>
    </cofactor>
</comment>